<dbReference type="Pfam" id="PF13663">
    <property type="entry name" value="DUF4148"/>
    <property type="match status" value="1"/>
</dbReference>
<dbReference type="Proteomes" id="UP000283709">
    <property type="component" value="Unassembled WGS sequence"/>
</dbReference>
<gene>
    <name evidence="2" type="ORF">BCY88_33315</name>
</gene>
<dbReference type="EMBL" id="MCAS01000030">
    <property type="protein sequence ID" value="RKF39478.1"/>
    <property type="molecule type" value="Genomic_DNA"/>
</dbReference>
<sequence length="89" mass="9220">MKKIAFAALSVVILAASSSVFAEGKTRAQVYQELIEAQQNGLDYVTDASYPDVSPVFAQQVEHNKEALAAKAAAANHVASGSAAVGNVN</sequence>
<dbReference type="RefSeq" id="WP_120346924.1">
    <property type="nucleotide sequence ID" value="NZ_MCAS01000030.1"/>
</dbReference>
<dbReference type="AlphaFoldDB" id="A0A3R7IKG9"/>
<organism evidence="2 3">
    <name type="scientific">Paraburkholderia fungorum</name>
    <dbReference type="NCBI Taxonomy" id="134537"/>
    <lineage>
        <taxon>Bacteria</taxon>
        <taxon>Pseudomonadati</taxon>
        <taxon>Pseudomonadota</taxon>
        <taxon>Betaproteobacteria</taxon>
        <taxon>Burkholderiales</taxon>
        <taxon>Burkholderiaceae</taxon>
        <taxon>Paraburkholderia</taxon>
    </lineage>
</organism>
<dbReference type="OrthoDB" id="9035534at2"/>
<feature type="signal peptide" evidence="1">
    <location>
        <begin position="1"/>
        <end position="22"/>
    </location>
</feature>
<evidence type="ECO:0000313" key="3">
    <source>
        <dbReference type="Proteomes" id="UP000283709"/>
    </source>
</evidence>
<reference evidence="2 3" key="1">
    <citation type="submission" date="2016-07" db="EMBL/GenBank/DDBJ databases">
        <title>Genome analysis of Burkholderia fungorum ES3-20.</title>
        <authorList>
            <person name="Xu D."/>
            <person name="Yao R."/>
            <person name="Zheng S."/>
        </authorList>
    </citation>
    <scope>NUCLEOTIDE SEQUENCE [LARGE SCALE GENOMIC DNA]</scope>
    <source>
        <strain evidence="2 3">ES3-20</strain>
    </source>
</reference>
<proteinExistence type="predicted"/>
<dbReference type="InterPro" id="IPR025421">
    <property type="entry name" value="DUF4148"/>
</dbReference>
<evidence type="ECO:0000313" key="2">
    <source>
        <dbReference type="EMBL" id="RKF39478.1"/>
    </source>
</evidence>
<evidence type="ECO:0000256" key="1">
    <source>
        <dbReference type="SAM" id="SignalP"/>
    </source>
</evidence>
<name>A0A3R7IKG9_9BURK</name>
<protein>
    <recommendedName>
        <fullName evidence="4">DUF4148 domain-containing protein</fullName>
    </recommendedName>
</protein>
<feature type="chain" id="PRO_5018696064" description="DUF4148 domain-containing protein" evidence="1">
    <location>
        <begin position="23"/>
        <end position="89"/>
    </location>
</feature>
<keyword evidence="1" id="KW-0732">Signal</keyword>
<accession>A0A3R7IKG9</accession>
<evidence type="ECO:0008006" key="4">
    <source>
        <dbReference type="Google" id="ProtNLM"/>
    </source>
</evidence>
<comment type="caution">
    <text evidence="2">The sequence shown here is derived from an EMBL/GenBank/DDBJ whole genome shotgun (WGS) entry which is preliminary data.</text>
</comment>